<name>X6LXY6_RETFI</name>
<feature type="region of interest" description="Disordered" evidence="1">
    <location>
        <begin position="59"/>
        <end position="82"/>
    </location>
</feature>
<keyword evidence="3" id="KW-1185">Reference proteome</keyword>
<accession>X6LXY6</accession>
<evidence type="ECO:0000256" key="1">
    <source>
        <dbReference type="SAM" id="MobiDB-lite"/>
    </source>
</evidence>
<proteinExistence type="predicted"/>
<comment type="caution">
    <text evidence="2">The sequence shown here is derived from an EMBL/GenBank/DDBJ whole genome shotgun (WGS) entry which is preliminary data.</text>
</comment>
<gene>
    <name evidence="2" type="ORF">RFI_30927</name>
</gene>
<evidence type="ECO:0000313" key="3">
    <source>
        <dbReference type="Proteomes" id="UP000023152"/>
    </source>
</evidence>
<protein>
    <submittedName>
        <fullName evidence="2">Phage replisome organizer</fullName>
    </submittedName>
</protein>
<sequence length="242" mass="28393">MQHKAEQNYHAKKMKALMTLFGDSIDESELEHFLEENNGNLALVIEKLTSKLINLDTKDSEEKEKSKEIEKESEKVEKKEENEKVEQIKEQNDVEGLQVFLDRICEKVKNIHGYENLLLLKENNLQWESNQIDTRTETNNKIGNARIDIDLLNVSFQEQSIIDYIDTNDKFDPTIKNEEKLKIIYELATQNLANNVENRGDESKNHMLLIFISNLYREITKNKIYYEKIPLQKCLTKNDGNK</sequence>
<evidence type="ECO:0000313" key="2">
    <source>
        <dbReference type="EMBL" id="ETO06464.1"/>
    </source>
</evidence>
<dbReference type="EMBL" id="ASPP01027114">
    <property type="protein sequence ID" value="ETO06464.1"/>
    <property type="molecule type" value="Genomic_DNA"/>
</dbReference>
<organism evidence="2 3">
    <name type="scientific">Reticulomyxa filosa</name>
    <dbReference type="NCBI Taxonomy" id="46433"/>
    <lineage>
        <taxon>Eukaryota</taxon>
        <taxon>Sar</taxon>
        <taxon>Rhizaria</taxon>
        <taxon>Retaria</taxon>
        <taxon>Foraminifera</taxon>
        <taxon>Monothalamids</taxon>
        <taxon>Reticulomyxidae</taxon>
        <taxon>Reticulomyxa</taxon>
    </lineage>
</organism>
<reference evidence="2 3" key="1">
    <citation type="journal article" date="2013" name="Curr. Biol.">
        <title>The Genome of the Foraminiferan Reticulomyxa filosa.</title>
        <authorList>
            <person name="Glockner G."/>
            <person name="Hulsmann N."/>
            <person name="Schleicher M."/>
            <person name="Noegel A.A."/>
            <person name="Eichinger L."/>
            <person name="Gallinger C."/>
            <person name="Pawlowski J."/>
            <person name="Sierra R."/>
            <person name="Euteneuer U."/>
            <person name="Pillet L."/>
            <person name="Moustafa A."/>
            <person name="Platzer M."/>
            <person name="Groth M."/>
            <person name="Szafranski K."/>
            <person name="Schliwa M."/>
        </authorList>
    </citation>
    <scope>NUCLEOTIDE SEQUENCE [LARGE SCALE GENOMIC DNA]</scope>
</reference>
<dbReference type="Proteomes" id="UP000023152">
    <property type="component" value="Unassembled WGS sequence"/>
</dbReference>
<dbReference type="AlphaFoldDB" id="X6LXY6"/>